<evidence type="ECO:0000313" key="3">
    <source>
        <dbReference type="Proteomes" id="UP000886998"/>
    </source>
</evidence>
<comment type="caution">
    <text evidence="2">The sequence shown here is derived from an EMBL/GenBank/DDBJ whole genome shotgun (WGS) entry which is preliminary data.</text>
</comment>
<gene>
    <name evidence="2" type="ORF">TNIN_475411</name>
</gene>
<name>A0A8X7C0B7_9ARAC</name>
<reference evidence="2" key="1">
    <citation type="submission" date="2020-08" db="EMBL/GenBank/DDBJ databases">
        <title>Multicomponent nature underlies the extraordinary mechanical properties of spider dragline silk.</title>
        <authorList>
            <person name="Kono N."/>
            <person name="Nakamura H."/>
            <person name="Mori M."/>
            <person name="Yoshida Y."/>
            <person name="Ohtoshi R."/>
            <person name="Malay A.D."/>
            <person name="Moran D.A.P."/>
            <person name="Tomita M."/>
            <person name="Numata K."/>
            <person name="Arakawa K."/>
        </authorList>
    </citation>
    <scope>NUCLEOTIDE SEQUENCE</scope>
</reference>
<proteinExistence type="predicted"/>
<evidence type="ECO:0000313" key="2">
    <source>
        <dbReference type="EMBL" id="GFY48304.1"/>
    </source>
</evidence>
<accession>A0A8X7C0B7</accession>
<dbReference type="AlphaFoldDB" id="A0A8X7C0B7"/>
<organism evidence="2 3">
    <name type="scientific">Trichonephila inaurata madagascariensis</name>
    <dbReference type="NCBI Taxonomy" id="2747483"/>
    <lineage>
        <taxon>Eukaryota</taxon>
        <taxon>Metazoa</taxon>
        <taxon>Ecdysozoa</taxon>
        <taxon>Arthropoda</taxon>
        <taxon>Chelicerata</taxon>
        <taxon>Arachnida</taxon>
        <taxon>Araneae</taxon>
        <taxon>Araneomorphae</taxon>
        <taxon>Entelegynae</taxon>
        <taxon>Araneoidea</taxon>
        <taxon>Nephilidae</taxon>
        <taxon>Trichonephila</taxon>
        <taxon>Trichonephila inaurata</taxon>
    </lineage>
</organism>
<sequence>MWIFLLYPQDQILKKLPIKDWNEQGGMINRFTTTRDEYNRFPEKKMTPTTSRTPSTCTTIGFPIHFSQVNTSLHTPKITPPSTPKSTTKRKEDEFQSPPSRKTARGVLLETPQYMDLNLENLFSFPSFNESDFPTLHITRNPTLNDASAPRTQVGVTTSSTQKPPLPPPNMLKITLNYREQLRTIIQTFKKLKSKTTGEFLKQYRH</sequence>
<dbReference type="Proteomes" id="UP000886998">
    <property type="component" value="Unassembled WGS sequence"/>
</dbReference>
<dbReference type="EMBL" id="BMAV01006375">
    <property type="protein sequence ID" value="GFY48304.1"/>
    <property type="molecule type" value="Genomic_DNA"/>
</dbReference>
<evidence type="ECO:0000256" key="1">
    <source>
        <dbReference type="SAM" id="MobiDB-lite"/>
    </source>
</evidence>
<protein>
    <submittedName>
        <fullName evidence="2">Uncharacterized protein</fullName>
    </submittedName>
</protein>
<keyword evidence="3" id="KW-1185">Reference proteome</keyword>
<feature type="region of interest" description="Disordered" evidence="1">
    <location>
        <begin position="71"/>
        <end position="105"/>
    </location>
</feature>